<protein>
    <recommendedName>
        <fullName evidence="3">Reverse transcriptase zinc-binding domain-containing protein</fullName>
    </recommendedName>
</protein>
<feature type="signal peptide" evidence="2">
    <location>
        <begin position="1"/>
        <end position="18"/>
    </location>
</feature>
<dbReference type="EMBL" id="JACGWJ010000015">
    <property type="protein sequence ID" value="KAL0367294.1"/>
    <property type="molecule type" value="Genomic_DNA"/>
</dbReference>
<sequence length="749" mass="83664">MSPFLFVLVMEALTLIIQQLIEQNGGFSYHWKYGLTTFAELSGLQANLEKSHLILSHSAGASRDTLLAILNFQERHLPIRYLGLPLLASRLTIADCQPILQKIDAHIKGWEGVMFSFAGRVQLIKSVLSALQVYWAMAFILPKHIIKEIEKRLRNFLWRGSLERGYAKIAWQMVCRPVNEGGLGIRDIQALNRGLMSRHLWRIITHDSTSIWVTWIFQYRLQNYSIWTISARAGTWGWRKMIRLRDTLRPYIRYQIGEGTSFSLWHDPWNARGPLILQFPSGPRHTSIPISAPLSTVIWDESWVWTPITDMESVDITHDLPTIHGGRDRILWTGPRGSFSSAAAYDVFRPSGPTVDWSSLLVGTFHIPRHWFILWLAIQDRLSTRDKPWLQHLGSACVLCREGLPESHEHMFFMCSFVSECIHAIRRERESNIRVFQHMSRTPDEIARIVVSEIRDLIISKQLPRTISTRAADGDTSDAIPPPNVDDQSRATPPPGLNPKDFNLGEFIALANRVVDVGDVESVAALVELKRRWVERFGDGGMTTPAVGWKPVASCQPTPFPAPARAPRRAIRHVIPTGGRISHTPMLTTRTDDAAAIGGLPNSEDETAPPTRVSGDRSDHMQIRVPPLAPPIENRNDPIDVEGDLQLTVSGGRPDSPLHPSPIAIWDGGIVPMCSATPEVFIPAAAVAPAPTLPRSGDAADSPQPPTTTDPVLVLPKGPAHELPKPIGAAAVERTDANGLLRRRFSYRR</sequence>
<dbReference type="Pfam" id="PF13966">
    <property type="entry name" value="zf-RVT"/>
    <property type="match status" value="1"/>
</dbReference>
<name>A0AAW2QHL0_SESRA</name>
<gene>
    <name evidence="4" type="ORF">Sradi_3619500</name>
</gene>
<feature type="region of interest" description="Disordered" evidence="1">
    <location>
        <begin position="598"/>
        <end position="638"/>
    </location>
</feature>
<feature type="domain" description="Reverse transcriptase zinc-binding" evidence="3">
    <location>
        <begin position="339"/>
        <end position="420"/>
    </location>
</feature>
<reference evidence="4" key="2">
    <citation type="journal article" date="2024" name="Plant">
        <title>Genomic evolution and insights into agronomic trait innovations of Sesamum species.</title>
        <authorList>
            <person name="Miao H."/>
            <person name="Wang L."/>
            <person name="Qu L."/>
            <person name="Liu H."/>
            <person name="Sun Y."/>
            <person name="Le M."/>
            <person name="Wang Q."/>
            <person name="Wei S."/>
            <person name="Zheng Y."/>
            <person name="Lin W."/>
            <person name="Duan Y."/>
            <person name="Cao H."/>
            <person name="Xiong S."/>
            <person name="Wang X."/>
            <person name="Wei L."/>
            <person name="Li C."/>
            <person name="Ma Q."/>
            <person name="Ju M."/>
            <person name="Zhao R."/>
            <person name="Li G."/>
            <person name="Mu C."/>
            <person name="Tian Q."/>
            <person name="Mei H."/>
            <person name="Zhang T."/>
            <person name="Gao T."/>
            <person name="Zhang H."/>
        </authorList>
    </citation>
    <scope>NUCLEOTIDE SEQUENCE</scope>
    <source>
        <strain evidence="4">G02</strain>
    </source>
</reference>
<dbReference type="PANTHER" id="PTHR33116">
    <property type="entry name" value="REVERSE TRANSCRIPTASE ZINC-BINDING DOMAIN-CONTAINING PROTEIN-RELATED-RELATED"/>
    <property type="match status" value="1"/>
</dbReference>
<accession>A0AAW2QHL0</accession>
<evidence type="ECO:0000313" key="4">
    <source>
        <dbReference type="EMBL" id="KAL0367294.1"/>
    </source>
</evidence>
<dbReference type="InterPro" id="IPR026960">
    <property type="entry name" value="RVT-Znf"/>
</dbReference>
<feature type="region of interest" description="Disordered" evidence="1">
    <location>
        <begin position="692"/>
        <end position="731"/>
    </location>
</feature>
<organism evidence="4">
    <name type="scientific">Sesamum radiatum</name>
    <name type="common">Black benniseed</name>
    <dbReference type="NCBI Taxonomy" id="300843"/>
    <lineage>
        <taxon>Eukaryota</taxon>
        <taxon>Viridiplantae</taxon>
        <taxon>Streptophyta</taxon>
        <taxon>Embryophyta</taxon>
        <taxon>Tracheophyta</taxon>
        <taxon>Spermatophyta</taxon>
        <taxon>Magnoliopsida</taxon>
        <taxon>eudicotyledons</taxon>
        <taxon>Gunneridae</taxon>
        <taxon>Pentapetalae</taxon>
        <taxon>asterids</taxon>
        <taxon>lamiids</taxon>
        <taxon>Lamiales</taxon>
        <taxon>Pedaliaceae</taxon>
        <taxon>Sesamum</taxon>
    </lineage>
</organism>
<feature type="chain" id="PRO_5043621198" description="Reverse transcriptase zinc-binding domain-containing protein" evidence="2">
    <location>
        <begin position="19"/>
        <end position="749"/>
    </location>
</feature>
<dbReference type="PANTHER" id="PTHR33116:SF76">
    <property type="entry name" value="DUF4283 DOMAIN-CONTAINING PROTEIN"/>
    <property type="match status" value="1"/>
</dbReference>
<reference evidence="4" key="1">
    <citation type="submission" date="2020-06" db="EMBL/GenBank/DDBJ databases">
        <authorList>
            <person name="Li T."/>
            <person name="Hu X."/>
            <person name="Zhang T."/>
            <person name="Song X."/>
            <person name="Zhang H."/>
            <person name="Dai N."/>
            <person name="Sheng W."/>
            <person name="Hou X."/>
            <person name="Wei L."/>
        </authorList>
    </citation>
    <scope>NUCLEOTIDE SEQUENCE</scope>
    <source>
        <strain evidence="4">G02</strain>
        <tissue evidence="4">Leaf</tissue>
    </source>
</reference>
<evidence type="ECO:0000256" key="2">
    <source>
        <dbReference type="SAM" id="SignalP"/>
    </source>
</evidence>
<feature type="region of interest" description="Disordered" evidence="1">
    <location>
        <begin position="470"/>
        <end position="498"/>
    </location>
</feature>
<keyword evidence="2" id="KW-0732">Signal</keyword>
<evidence type="ECO:0000256" key="1">
    <source>
        <dbReference type="SAM" id="MobiDB-lite"/>
    </source>
</evidence>
<comment type="caution">
    <text evidence="4">The sequence shown here is derived from an EMBL/GenBank/DDBJ whole genome shotgun (WGS) entry which is preliminary data.</text>
</comment>
<dbReference type="AlphaFoldDB" id="A0AAW2QHL0"/>
<evidence type="ECO:0000259" key="3">
    <source>
        <dbReference type="Pfam" id="PF13966"/>
    </source>
</evidence>
<proteinExistence type="predicted"/>